<reference evidence="1" key="1">
    <citation type="submission" date="2020-05" db="EMBL/GenBank/DDBJ databases">
        <title>Large-scale comparative analyses of tick genomes elucidate their genetic diversity and vector capacities.</title>
        <authorList>
            <person name="Jia N."/>
            <person name="Wang J."/>
            <person name="Shi W."/>
            <person name="Du L."/>
            <person name="Sun Y."/>
            <person name="Zhan W."/>
            <person name="Jiang J."/>
            <person name="Wang Q."/>
            <person name="Zhang B."/>
            <person name="Ji P."/>
            <person name="Sakyi L.B."/>
            <person name="Cui X."/>
            <person name="Yuan T."/>
            <person name="Jiang B."/>
            <person name="Yang W."/>
            <person name="Lam T.T.-Y."/>
            <person name="Chang Q."/>
            <person name="Ding S."/>
            <person name="Wang X."/>
            <person name="Zhu J."/>
            <person name="Ruan X."/>
            <person name="Zhao L."/>
            <person name="Wei J."/>
            <person name="Que T."/>
            <person name="Du C."/>
            <person name="Cheng J."/>
            <person name="Dai P."/>
            <person name="Han X."/>
            <person name="Huang E."/>
            <person name="Gao Y."/>
            <person name="Liu J."/>
            <person name="Shao H."/>
            <person name="Ye R."/>
            <person name="Li L."/>
            <person name="Wei W."/>
            <person name="Wang X."/>
            <person name="Wang C."/>
            <person name="Yang T."/>
            <person name="Huo Q."/>
            <person name="Li W."/>
            <person name="Guo W."/>
            <person name="Chen H."/>
            <person name="Zhou L."/>
            <person name="Ni X."/>
            <person name="Tian J."/>
            <person name="Zhou Y."/>
            <person name="Sheng Y."/>
            <person name="Liu T."/>
            <person name="Pan Y."/>
            <person name="Xia L."/>
            <person name="Li J."/>
            <person name="Zhao F."/>
            <person name="Cao W."/>
        </authorList>
    </citation>
    <scope>NUCLEOTIDE SEQUENCE</scope>
    <source>
        <strain evidence="1">Hyas-2018</strain>
    </source>
</reference>
<name>A0ACB7SW51_HYAAI</name>
<dbReference type="Proteomes" id="UP000821845">
    <property type="component" value="Chromosome 3"/>
</dbReference>
<gene>
    <name evidence="1" type="ORF">HPB50_027268</name>
</gene>
<dbReference type="EMBL" id="CM023483">
    <property type="protein sequence ID" value="KAH6937372.1"/>
    <property type="molecule type" value="Genomic_DNA"/>
</dbReference>
<evidence type="ECO:0000313" key="1">
    <source>
        <dbReference type="EMBL" id="KAH6937372.1"/>
    </source>
</evidence>
<sequence length="219" mass="24090">MSRLRSQESNPVNGSIAPLAARLLQAASWRLNPNSIRVVWTPGHTGLPGNEAANAAARASPIRAVAPLCPEAESGNTNLTRFREVLAYYRASRRLYPDPARSLEKVDERLLRHPQANTFVNLAVARHFLPDINGTCSTCQVIADIYRAPREAAPDATASPGVRRLHSLANSFSNAFLSPSTSFSLWPTTLTLVAWQSTPIRFTRRLPHPSALSYRLQTL</sequence>
<evidence type="ECO:0000313" key="2">
    <source>
        <dbReference type="Proteomes" id="UP000821845"/>
    </source>
</evidence>
<keyword evidence="2" id="KW-1185">Reference proteome</keyword>
<accession>A0ACB7SW51</accession>
<comment type="caution">
    <text evidence="1">The sequence shown here is derived from an EMBL/GenBank/DDBJ whole genome shotgun (WGS) entry which is preliminary data.</text>
</comment>
<proteinExistence type="predicted"/>
<organism evidence="1 2">
    <name type="scientific">Hyalomma asiaticum</name>
    <name type="common">Tick</name>
    <dbReference type="NCBI Taxonomy" id="266040"/>
    <lineage>
        <taxon>Eukaryota</taxon>
        <taxon>Metazoa</taxon>
        <taxon>Ecdysozoa</taxon>
        <taxon>Arthropoda</taxon>
        <taxon>Chelicerata</taxon>
        <taxon>Arachnida</taxon>
        <taxon>Acari</taxon>
        <taxon>Parasitiformes</taxon>
        <taxon>Ixodida</taxon>
        <taxon>Ixodoidea</taxon>
        <taxon>Ixodidae</taxon>
        <taxon>Hyalomminae</taxon>
        <taxon>Hyalomma</taxon>
    </lineage>
</organism>
<protein>
    <submittedName>
        <fullName evidence="1">Uncharacterized protein</fullName>
    </submittedName>
</protein>